<dbReference type="InterPro" id="IPR011083">
    <property type="entry name" value="Phage_tail_collar_dom"/>
</dbReference>
<dbReference type="InterPro" id="IPR037053">
    <property type="entry name" value="Phage_tail_collar_dom_sf"/>
</dbReference>
<gene>
    <name evidence="2" type="ORF">DLM85_21580</name>
</gene>
<keyword evidence="3" id="KW-1185">Reference proteome</keyword>
<dbReference type="Proteomes" id="UP000248553">
    <property type="component" value="Unassembled WGS sequence"/>
</dbReference>
<dbReference type="SUPFAM" id="SSF88874">
    <property type="entry name" value="Receptor-binding domain of short tail fibre protein gp12"/>
    <property type="match status" value="1"/>
</dbReference>
<dbReference type="OrthoDB" id="9810174at2"/>
<proteinExistence type="predicted"/>
<organism evidence="2 3">
    <name type="scientific">Hymenobacter edaphi</name>
    <dbReference type="NCBI Taxonomy" id="2211146"/>
    <lineage>
        <taxon>Bacteria</taxon>
        <taxon>Pseudomonadati</taxon>
        <taxon>Bacteroidota</taxon>
        <taxon>Cytophagia</taxon>
        <taxon>Cytophagales</taxon>
        <taxon>Hymenobacteraceae</taxon>
        <taxon>Hymenobacter</taxon>
    </lineage>
</organism>
<dbReference type="AlphaFoldDB" id="A0A328B800"/>
<dbReference type="Gene3D" id="3.90.1340.10">
    <property type="entry name" value="Phage tail collar domain"/>
    <property type="match status" value="1"/>
</dbReference>
<evidence type="ECO:0000313" key="2">
    <source>
        <dbReference type="EMBL" id="RAK63263.1"/>
    </source>
</evidence>
<evidence type="ECO:0000313" key="3">
    <source>
        <dbReference type="Proteomes" id="UP000248553"/>
    </source>
</evidence>
<evidence type="ECO:0000259" key="1">
    <source>
        <dbReference type="Pfam" id="PF07484"/>
    </source>
</evidence>
<sequence>MMVAFNFAPQGFALCNGQQLPINQNQALFSLLGTRFGGNGQTTFALPDLRGRIPLHYDNSAYLLGQQGGAEASTITQAQMPPHFHGLKASADRGTTELSGVAGATPVHHYLADSGGGAPQYGGNFDAVMATTGAGGTVVNTSTAVGGSQPHLNLQPFACINFVIAITGGVFPSPT</sequence>
<feature type="domain" description="Phage tail collar" evidence="1">
    <location>
        <begin position="1"/>
        <end position="54"/>
    </location>
</feature>
<dbReference type="Pfam" id="PF07484">
    <property type="entry name" value="Collar"/>
    <property type="match status" value="1"/>
</dbReference>
<dbReference type="EMBL" id="QHKM01000010">
    <property type="protein sequence ID" value="RAK63263.1"/>
    <property type="molecule type" value="Genomic_DNA"/>
</dbReference>
<accession>A0A328B800</accession>
<name>A0A328B800_9BACT</name>
<protein>
    <submittedName>
        <fullName evidence="2">Phage tail protein</fullName>
    </submittedName>
</protein>
<comment type="caution">
    <text evidence="2">The sequence shown here is derived from an EMBL/GenBank/DDBJ whole genome shotgun (WGS) entry which is preliminary data.</text>
</comment>
<reference evidence="3" key="1">
    <citation type="submission" date="2018-05" db="EMBL/GenBank/DDBJ databases">
        <authorList>
            <person name="Nie L."/>
        </authorList>
    </citation>
    <scope>NUCLEOTIDE SEQUENCE [LARGE SCALE GENOMIC DNA]</scope>
    <source>
        <strain evidence="3">NL</strain>
    </source>
</reference>